<dbReference type="Proteomes" id="UP001056778">
    <property type="component" value="Chromosome 1"/>
</dbReference>
<accession>A0ACB9TXJ3</accession>
<evidence type="ECO:0000313" key="2">
    <source>
        <dbReference type="Proteomes" id="UP001056778"/>
    </source>
</evidence>
<gene>
    <name evidence="1" type="ORF">MML48_1g08589</name>
</gene>
<proteinExistence type="predicted"/>
<reference evidence="1" key="1">
    <citation type="submission" date="2022-04" db="EMBL/GenBank/DDBJ databases">
        <title>Chromosome-scale genome assembly of Holotrichia oblita Faldermann.</title>
        <authorList>
            <person name="Rongchong L."/>
        </authorList>
    </citation>
    <scope>NUCLEOTIDE SEQUENCE</scope>
    <source>
        <strain evidence="1">81SQS9</strain>
    </source>
</reference>
<dbReference type="EMBL" id="CM043015">
    <property type="protein sequence ID" value="KAI4471561.1"/>
    <property type="molecule type" value="Genomic_DNA"/>
</dbReference>
<name>A0ACB9TXJ3_HOLOL</name>
<comment type="caution">
    <text evidence="1">The sequence shown here is derived from an EMBL/GenBank/DDBJ whole genome shotgun (WGS) entry which is preliminary data.</text>
</comment>
<sequence>MLKVEEKYHERIETKSPMRVQAHQEFDNNLDYLLEDLQNSITRSEPSIDYRRQRQTSPTRVTSLRPANQIIEYADDSYSRMPTDGAKNVKTVKKEMYYQSSSSGGGIPHESSRIRNNINELDSLLDDLQQVKQSPDSYKSTSGGQNYREYSKSKVISGKTVVENVYPDTSISKNYVSSGTGPDEIITTDSQFLNEGNCVKALVVDCKRIDGKSLSLTGTYGNIKTRSSATPPPPPPPGKSNTLTRQTKITNVHSYPIEVIETTTPEMNQDILASLDPNLLPTGNTKVTTTIKTYTYEIPGTVYPGTSPNTTVDSKEKFVYSPNDSQTTPSKSFVYNKYEDNTVSNVNYISDQPQYRPQPPPPQPPVIVDDRRIITETVTTSKNYQGGPPTVPYPDTYGKPTHHYKESTLTRSTGTNTSPYDRPPQSPTLPDNRAVSKETIISRNYQPGNTYVDTSGQHTYIYNESTLTRTTGTNTESPVLGRDSPSYPNRHPPYTGSKPSPTPNRGGGPPYDQSVVNITTSTTNYIDDSRNKPPPSQYSSYYSERYKAESNYDENKPLLKPYPNRFPTDNDSPPKKLDELMATIGAEPPNSPLNAGFNAHEIELAQQKKVETLKMQQKEVDKDEQKKLQHTKNVTGPPVYYPPGHDMFITKTESSGGGWRAEGAMAKESGKYKYEAESKSTTKTKAAIVPVCLPLCCGLPCTIL</sequence>
<evidence type="ECO:0000313" key="1">
    <source>
        <dbReference type="EMBL" id="KAI4471561.1"/>
    </source>
</evidence>
<organism evidence="1 2">
    <name type="scientific">Holotrichia oblita</name>
    <name type="common">Chafer beetle</name>
    <dbReference type="NCBI Taxonomy" id="644536"/>
    <lineage>
        <taxon>Eukaryota</taxon>
        <taxon>Metazoa</taxon>
        <taxon>Ecdysozoa</taxon>
        <taxon>Arthropoda</taxon>
        <taxon>Hexapoda</taxon>
        <taxon>Insecta</taxon>
        <taxon>Pterygota</taxon>
        <taxon>Neoptera</taxon>
        <taxon>Endopterygota</taxon>
        <taxon>Coleoptera</taxon>
        <taxon>Polyphaga</taxon>
        <taxon>Scarabaeiformia</taxon>
        <taxon>Scarabaeidae</taxon>
        <taxon>Melolonthinae</taxon>
        <taxon>Holotrichia</taxon>
    </lineage>
</organism>
<keyword evidence="2" id="KW-1185">Reference proteome</keyword>
<protein>
    <submittedName>
        <fullName evidence="1">Uncharacterized protein</fullName>
    </submittedName>
</protein>